<protein>
    <submittedName>
        <fullName evidence="3">Uncharacterized protein</fullName>
    </submittedName>
</protein>
<dbReference type="AlphaFoldDB" id="A0A3G3IM47"/>
<feature type="signal peptide" evidence="2">
    <location>
        <begin position="1"/>
        <end position="21"/>
    </location>
</feature>
<proteinExistence type="predicted"/>
<feature type="coiled-coil region" evidence="1">
    <location>
        <begin position="83"/>
        <end position="110"/>
    </location>
</feature>
<keyword evidence="1" id="KW-0175">Coiled coil</keyword>
<evidence type="ECO:0000256" key="2">
    <source>
        <dbReference type="SAM" id="SignalP"/>
    </source>
</evidence>
<evidence type="ECO:0000256" key="1">
    <source>
        <dbReference type="SAM" id="Coils"/>
    </source>
</evidence>
<name>A0A3G3IM47_9GAMM</name>
<evidence type="ECO:0000313" key="3">
    <source>
        <dbReference type="EMBL" id="AYQ56788.1"/>
    </source>
</evidence>
<dbReference type="Proteomes" id="UP000278334">
    <property type="component" value="Chromosome"/>
</dbReference>
<dbReference type="EMBL" id="CP024634">
    <property type="protein sequence ID" value="AYQ56788.1"/>
    <property type="molecule type" value="Genomic_DNA"/>
</dbReference>
<gene>
    <name evidence="3" type="ORF">MS2017_1081</name>
</gene>
<reference evidence="3 4" key="1">
    <citation type="submission" date="2017-11" db="EMBL/GenBank/DDBJ databases">
        <title>Genome sequence of the bacterial symbiont EPR9N from a vent mussel Bathymodiolus thermophilus.</title>
        <authorList>
            <person name="Won Y.-J."/>
        </authorList>
    </citation>
    <scope>NUCLEOTIDE SEQUENCE [LARGE SCALE GENOMIC DNA]</scope>
    <source>
        <strain evidence="3 4">EPR9N</strain>
    </source>
</reference>
<dbReference type="RefSeq" id="WP_122951524.1">
    <property type="nucleotide sequence ID" value="NZ_CP024634.1"/>
</dbReference>
<sequence precursor="true">MKNFIKIIMTLLVFVMLSNKALSDAVADVSVHATNARQAANRAHAEAVKDVPSLATVNAEYKLAKESAALAKESAKTVETDKRDEANVLVEEANEAVADAKKDFNATYEKTGIQGYWKYPSISGLSYTSSVFNYEGETDKGKYYCQKRENIAFSLGIIRVLTLTCRETAPTITLIQEKQVQ</sequence>
<keyword evidence="2" id="KW-0732">Signal</keyword>
<organism evidence="3 4">
    <name type="scientific">Bathymodiolus thermophilus thioautotrophic gill symbiont</name>
    <dbReference type="NCBI Taxonomy" id="2360"/>
    <lineage>
        <taxon>Bacteria</taxon>
        <taxon>Pseudomonadati</taxon>
        <taxon>Pseudomonadota</taxon>
        <taxon>Gammaproteobacteria</taxon>
        <taxon>sulfur-oxidizing symbionts</taxon>
    </lineage>
</organism>
<dbReference type="KEGG" id="bthg:MS2017_1081"/>
<accession>A0A3G3IM47</accession>
<feature type="chain" id="PRO_5018205532" evidence="2">
    <location>
        <begin position="22"/>
        <end position="181"/>
    </location>
</feature>
<evidence type="ECO:0000313" key="4">
    <source>
        <dbReference type="Proteomes" id="UP000278334"/>
    </source>
</evidence>